<keyword evidence="3" id="KW-1185">Reference proteome</keyword>
<comment type="caution">
    <text evidence="2">The sequence shown here is derived from an EMBL/GenBank/DDBJ whole genome shotgun (WGS) entry which is preliminary data.</text>
</comment>
<name>A0A433QVS5_9FUNG</name>
<dbReference type="Proteomes" id="UP000274822">
    <property type="component" value="Unassembled WGS sequence"/>
</dbReference>
<reference evidence="2 3" key="1">
    <citation type="journal article" date="2018" name="New Phytol.">
        <title>Phylogenomics of Endogonaceae and evolution of mycorrhizas within Mucoromycota.</title>
        <authorList>
            <person name="Chang Y."/>
            <person name="Desiro A."/>
            <person name="Na H."/>
            <person name="Sandor L."/>
            <person name="Lipzen A."/>
            <person name="Clum A."/>
            <person name="Barry K."/>
            <person name="Grigoriev I.V."/>
            <person name="Martin F.M."/>
            <person name="Stajich J.E."/>
            <person name="Smith M.E."/>
            <person name="Bonito G."/>
            <person name="Spatafora J.W."/>
        </authorList>
    </citation>
    <scope>NUCLEOTIDE SEQUENCE [LARGE SCALE GENOMIC DNA]</scope>
    <source>
        <strain evidence="2 3">AD002</strain>
    </source>
</reference>
<accession>A0A433QVS5</accession>
<proteinExistence type="predicted"/>
<sequence>MSVLVRHSNPLIPLMIDGRPLLAKSYKCTVVTETRCSVFHQGASFNMNYYERFIKFIQFPATCFGKYRQHEGKKIIFLRKAISWVFCCLLLGISLKGLEDMMTNNMSVEQSTEMTPSVPPPGTPFCVNAAGTFQSFDHPECPHVSPIYNQSVIFLSRRYCYSVQPVGVILNSTHCTAYVLTVNFVNSTTGYIAKDPTLQADVQFFHPSSNILVNPRPEIANDSNPFFSDLLRTQRVIGQKTEVIFGFSQVEWKYPIGTGIWLSKFGLPFAYRGSITTLDYTIQELSRNDNNSVLTVYCNGLTKRVNKLVPTTTLSSVASSIGGFFGLLSTIYALLFGAKRLDVWGWLHALLKSSDDEEIYKAYSPSKNEGLDKAELTMITDHYVDLGYLKDTIRAKLAKETGGNNDEDDEKTHCIEVKD</sequence>
<feature type="region of interest" description="Disordered" evidence="1">
    <location>
        <begin position="400"/>
        <end position="419"/>
    </location>
</feature>
<dbReference type="AlphaFoldDB" id="A0A433QVS5"/>
<organism evidence="2 3">
    <name type="scientific">Jimgerdemannia flammicorona</name>
    <dbReference type="NCBI Taxonomy" id="994334"/>
    <lineage>
        <taxon>Eukaryota</taxon>
        <taxon>Fungi</taxon>
        <taxon>Fungi incertae sedis</taxon>
        <taxon>Mucoromycota</taxon>
        <taxon>Mucoromycotina</taxon>
        <taxon>Endogonomycetes</taxon>
        <taxon>Endogonales</taxon>
        <taxon>Endogonaceae</taxon>
        <taxon>Jimgerdemannia</taxon>
    </lineage>
</organism>
<gene>
    <name evidence="2" type="ORF">BC938DRAFT_483427</name>
</gene>
<protein>
    <submittedName>
        <fullName evidence="2">Uncharacterized protein</fullName>
    </submittedName>
</protein>
<evidence type="ECO:0000256" key="1">
    <source>
        <dbReference type="SAM" id="MobiDB-lite"/>
    </source>
</evidence>
<evidence type="ECO:0000313" key="3">
    <source>
        <dbReference type="Proteomes" id="UP000274822"/>
    </source>
</evidence>
<dbReference type="EMBL" id="RBNJ01000864">
    <property type="protein sequence ID" value="RUS33866.1"/>
    <property type="molecule type" value="Genomic_DNA"/>
</dbReference>
<feature type="compositionally biased region" description="Basic and acidic residues" evidence="1">
    <location>
        <begin position="410"/>
        <end position="419"/>
    </location>
</feature>
<evidence type="ECO:0000313" key="2">
    <source>
        <dbReference type="EMBL" id="RUS33866.1"/>
    </source>
</evidence>